<protein>
    <recommendedName>
        <fullName evidence="4">Secreted protein</fullName>
    </recommendedName>
</protein>
<reference evidence="2" key="1">
    <citation type="submission" date="2020-09" db="EMBL/GenBank/DDBJ databases">
        <title>Streptomyces grisecoloratus sp. nov., isolated from cotton soil.</title>
        <authorList>
            <person name="Xing L."/>
        </authorList>
    </citation>
    <scope>NUCLEOTIDE SEQUENCE</scope>
    <source>
        <strain evidence="2">TRM S81-3</strain>
    </source>
</reference>
<keyword evidence="3" id="KW-1185">Reference proteome</keyword>
<accession>A0A926L4V3</accession>
<evidence type="ECO:0000313" key="2">
    <source>
        <dbReference type="EMBL" id="MBD0420441.1"/>
    </source>
</evidence>
<evidence type="ECO:0000256" key="1">
    <source>
        <dbReference type="SAM" id="SignalP"/>
    </source>
</evidence>
<dbReference type="EMBL" id="JACVQF010000187">
    <property type="protein sequence ID" value="MBD0420441.1"/>
    <property type="molecule type" value="Genomic_DNA"/>
</dbReference>
<feature type="signal peptide" evidence="1">
    <location>
        <begin position="1"/>
        <end position="28"/>
    </location>
</feature>
<dbReference type="RefSeq" id="WP_188181424.1">
    <property type="nucleotide sequence ID" value="NZ_JACVQF010000187.1"/>
</dbReference>
<sequence>MRRITAALGVLASVGALALAPQAPSAAAATGVLIVNGQAHTNPHGCYPANGFMVTVVNNTDRTAYIYPNAGCWGAPEGWVLPGGRTTQNGASVYIE</sequence>
<proteinExistence type="predicted"/>
<comment type="caution">
    <text evidence="2">The sequence shown here is derived from an EMBL/GenBank/DDBJ whole genome shotgun (WGS) entry which is preliminary data.</text>
</comment>
<evidence type="ECO:0000313" key="3">
    <source>
        <dbReference type="Proteomes" id="UP000621210"/>
    </source>
</evidence>
<dbReference type="AlphaFoldDB" id="A0A926L4V3"/>
<gene>
    <name evidence="2" type="ORF">H0H10_15020</name>
</gene>
<name>A0A926L4V3_9ACTN</name>
<feature type="chain" id="PRO_5037439272" description="Secreted protein" evidence="1">
    <location>
        <begin position="29"/>
        <end position="96"/>
    </location>
</feature>
<evidence type="ECO:0008006" key="4">
    <source>
        <dbReference type="Google" id="ProtNLM"/>
    </source>
</evidence>
<organism evidence="2 3">
    <name type="scientific">Streptomyces griseicoloratus</name>
    <dbReference type="NCBI Taxonomy" id="2752516"/>
    <lineage>
        <taxon>Bacteria</taxon>
        <taxon>Bacillati</taxon>
        <taxon>Actinomycetota</taxon>
        <taxon>Actinomycetes</taxon>
        <taxon>Kitasatosporales</taxon>
        <taxon>Streptomycetaceae</taxon>
        <taxon>Streptomyces</taxon>
    </lineage>
</organism>
<reference evidence="2" key="2">
    <citation type="submission" date="2020-09" db="EMBL/GenBank/DDBJ databases">
        <authorList>
            <person name="Luo X."/>
        </authorList>
    </citation>
    <scope>NUCLEOTIDE SEQUENCE</scope>
    <source>
        <strain evidence="2">TRM S81-3</strain>
    </source>
</reference>
<dbReference type="Proteomes" id="UP000621210">
    <property type="component" value="Unassembled WGS sequence"/>
</dbReference>
<keyword evidence="1" id="KW-0732">Signal</keyword>